<feature type="transmembrane region" description="Helical" evidence="2">
    <location>
        <begin position="84"/>
        <end position="106"/>
    </location>
</feature>
<keyword evidence="2" id="KW-1133">Transmembrane helix</keyword>
<dbReference type="AlphaFoldDB" id="A0A2Z2J0J1"/>
<reference evidence="3 4" key="1">
    <citation type="submission" date="2017-05" db="EMBL/GenBank/DDBJ databases">
        <title>Complete genome sequence of Corynebacterium striatum KC-Na-1 isolated from Neophocaena asiaeorientalis in Korea.</title>
        <authorList>
            <person name="Kim J.H."/>
            <person name="Lee K."/>
        </authorList>
    </citation>
    <scope>NUCLEOTIDE SEQUENCE [LARGE SCALE GENOMIC DNA]</scope>
    <source>
        <strain evidence="3 4">KC-Na-01</strain>
    </source>
</reference>
<feature type="region of interest" description="Disordered" evidence="1">
    <location>
        <begin position="1"/>
        <end position="21"/>
    </location>
</feature>
<dbReference type="RefSeq" id="WP_086890327.1">
    <property type="nucleotide sequence ID" value="NZ_CP021252.1"/>
</dbReference>
<keyword evidence="2" id="KW-0812">Transmembrane</keyword>
<name>A0A2Z2J0J1_CORST</name>
<organism evidence="3 4">
    <name type="scientific">Corynebacterium striatum</name>
    <dbReference type="NCBI Taxonomy" id="43770"/>
    <lineage>
        <taxon>Bacteria</taxon>
        <taxon>Bacillati</taxon>
        <taxon>Actinomycetota</taxon>
        <taxon>Actinomycetes</taxon>
        <taxon>Mycobacteriales</taxon>
        <taxon>Corynebacteriaceae</taxon>
        <taxon>Corynebacterium</taxon>
    </lineage>
</organism>
<feature type="compositionally biased region" description="Acidic residues" evidence="1">
    <location>
        <begin position="11"/>
        <end position="21"/>
    </location>
</feature>
<keyword evidence="2" id="KW-0472">Membrane</keyword>
<feature type="transmembrane region" description="Helical" evidence="2">
    <location>
        <begin position="118"/>
        <end position="143"/>
    </location>
</feature>
<feature type="region of interest" description="Disordered" evidence="1">
    <location>
        <begin position="33"/>
        <end position="59"/>
    </location>
</feature>
<evidence type="ECO:0000256" key="1">
    <source>
        <dbReference type="SAM" id="MobiDB-lite"/>
    </source>
</evidence>
<protein>
    <submittedName>
        <fullName evidence="3">Uncharacterized protein</fullName>
    </submittedName>
</protein>
<sequence>MSDEFPSPMEQPEDPYDGVAPADEDFLEEFFRNGTSPMWYPSPVEPKESDPDVTDSAKQLESEVVRSRRLANDRIEQANKQRGIFLIFTIAVASIPVVLGSIGFIVLVCKSGSSDMNIIAPAFFTSVVAELIAMSIILAKYLFPDSGSIADQKNTGDEVN</sequence>
<dbReference type="Proteomes" id="UP000250197">
    <property type="component" value="Chromosome"/>
</dbReference>
<evidence type="ECO:0000313" key="3">
    <source>
        <dbReference type="EMBL" id="ART20094.1"/>
    </source>
</evidence>
<evidence type="ECO:0000313" key="4">
    <source>
        <dbReference type="Proteomes" id="UP000250197"/>
    </source>
</evidence>
<accession>A0A2Z2J0J1</accession>
<evidence type="ECO:0000256" key="2">
    <source>
        <dbReference type="SAM" id="Phobius"/>
    </source>
</evidence>
<proteinExistence type="predicted"/>
<dbReference type="KEGG" id="cstr:CBE89_00170"/>
<dbReference type="EMBL" id="CP021252">
    <property type="protein sequence ID" value="ART20094.1"/>
    <property type="molecule type" value="Genomic_DNA"/>
</dbReference>
<gene>
    <name evidence="3" type="ORF">CBE89_00170</name>
</gene>